<evidence type="ECO:0000313" key="2">
    <source>
        <dbReference type="EMBL" id="KZP17221.1"/>
    </source>
</evidence>
<protein>
    <recommendedName>
        <fullName evidence="3">Hydrophobic surface binding protein</fullName>
    </recommendedName>
</protein>
<dbReference type="AlphaFoldDB" id="A0A166FVW3"/>
<gene>
    <name evidence="2" type="ORF">FIBSPDRAFT_1047028</name>
</gene>
<dbReference type="InterPro" id="IPR021054">
    <property type="entry name" value="Cell_wall_mannoprotein_1"/>
</dbReference>
<dbReference type="PANTHER" id="PTHR38123">
    <property type="entry name" value="CELL WALL SERINE-THREONINE-RICH GALACTOMANNOPROTEIN MP1 (AFU_ORTHOLOGUE AFUA_4G03240)"/>
    <property type="match status" value="1"/>
</dbReference>
<name>A0A166FVW3_9AGAM</name>
<feature type="chain" id="PRO_5007873591" description="Hydrophobic surface binding protein" evidence="1">
    <location>
        <begin position="21"/>
        <end position="182"/>
    </location>
</feature>
<proteinExistence type="predicted"/>
<sequence length="182" mass="18526">MVQITSKFLALGIMILGASARSLSKRDVAKVESDIAAISTQVTSLDTAINAFPNTGGSLNAALAINTASGKLVTAINSATKDVNALTPPVAESDADTIFTAVEGFTPTIVHALTNIISKKPSFDALIVADHLVSTDLGSLNSSTVAFEKALVAIAPADLKGNATALITKINAAFVKAIAAYA</sequence>
<organism evidence="2">
    <name type="scientific">Athelia psychrophila</name>
    <dbReference type="NCBI Taxonomy" id="1759441"/>
    <lineage>
        <taxon>Eukaryota</taxon>
        <taxon>Fungi</taxon>
        <taxon>Dikarya</taxon>
        <taxon>Basidiomycota</taxon>
        <taxon>Agaricomycotina</taxon>
        <taxon>Agaricomycetes</taxon>
        <taxon>Agaricomycetidae</taxon>
        <taxon>Atheliales</taxon>
        <taxon>Atheliaceae</taxon>
        <taxon>Athelia</taxon>
    </lineage>
</organism>
<dbReference type="Gene3D" id="1.20.1280.140">
    <property type="match status" value="1"/>
</dbReference>
<dbReference type="Pfam" id="PF12296">
    <property type="entry name" value="HsbA"/>
    <property type="match status" value="1"/>
</dbReference>
<dbReference type="STRING" id="436010.A0A166FVW3"/>
<dbReference type="EMBL" id="KV417585">
    <property type="protein sequence ID" value="KZP17221.1"/>
    <property type="molecule type" value="Genomic_DNA"/>
</dbReference>
<evidence type="ECO:0000256" key="1">
    <source>
        <dbReference type="SAM" id="SignalP"/>
    </source>
</evidence>
<evidence type="ECO:0008006" key="3">
    <source>
        <dbReference type="Google" id="ProtNLM"/>
    </source>
</evidence>
<reference evidence="2" key="1">
    <citation type="journal article" date="2016" name="Mol. Biol. Evol.">
        <title>Comparative Genomics of Early-Diverging Mushroom-Forming Fungi Provides Insights into the Origins of Lignocellulose Decay Capabilities.</title>
        <authorList>
            <person name="Nagy L.G."/>
            <person name="Riley R."/>
            <person name="Tritt A."/>
            <person name="Adam C."/>
            <person name="Daum C."/>
            <person name="Floudas D."/>
            <person name="Sun H."/>
            <person name="Yadav J.S."/>
            <person name="Pangilinan J."/>
            <person name="Larsson K.H."/>
            <person name="Matsuura K."/>
            <person name="Barry K."/>
            <person name="Labutti K."/>
            <person name="Kuo R."/>
            <person name="Ohm R.A."/>
            <person name="Bhattacharya S.S."/>
            <person name="Shirouzu T."/>
            <person name="Yoshinaga Y."/>
            <person name="Martin F.M."/>
            <person name="Grigoriev I.V."/>
            <person name="Hibbett D.S."/>
        </authorList>
    </citation>
    <scope>NUCLEOTIDE SEQUENCE [LARGE SCALE GENOMIC DNA]</scope>
    <source>
        <strain evidence="2">CBS 109695</strain>
    </source>
</reference>
<dbReference type="GO" id="GO:0005576">
    <property type="term" value="C:extracellular region"/>
    <property type="evidence" value="ECO:0007669"/>
    <property type="project" value="TreeGrafter"/>
</dbReference>
<feature type="signal peptide" evidence="1">
    <location>
        <begin position="1"/>
        <end position="20"/>
    </location>
</feature>
<accession>A0A166FVW3</accession>
<dbReference type="OrthoDB" id="3485059at2759"/>
<dbReference type="PANTHER" id="PTHR38123:SF1">
    <property type="entry name" value="HYDROPHOBIC SURFACE BINDING PROTEIN"/>
    <property type="match status" value="1"/>
</dbReference>
<keyword evidence="1" id="KW-0732">Signal</keyword>